<protein>
    <recommendedName>
        <fullName evidence="2">F-box domain-containing protein</fullName>
    </recommendedName>
</protein>
<evidence type="ECO:0000259" key="2">
    <source>
        <dbReference type="Pfam" id="PF12937"/>
    </source>
</evidence>
<dbReference type="InterPro" id="IPR001810">
    <property type="entry name" value="F-box_dom"/>
</dbReference>
<sequence length="594" mass="65470">MCLPTRAERLNSIIADLDAKIQALETELQELKYRRNEMIHAVQLPSEILSQIFLIARNATSKEGGESGLGWVRIAHVCSRWRMAALDCPSLWGCLSSSYSPESLDIMISRSKGSPLSIYVDAPSNRTKAARIAQSKLRKILKQTHRLQHISLTSGPFRLRTMLKGLLASAPILETAKITNVVVAVDDDPFDIDPVNGLEHVVYDPTLIVPHGLFAGGAPKLRTLSFIGFIPSFGPSPPHFPSLTHFCIGPSSKGSSEVAIDQLILALSMMPALQSLDIEWPKYAQLSAKPSIPAPIPLPRLNHLGLDVPCHHAADFLTQLHLPGSIDLVLKCRRTIEASLLRLGSALTSSWISLPLRSPQSPFTQLPLDQLDMSHPSGAPMFHMSGSAVESVPGQEKIAASFSVTLEALGGAWSPTLTRLALSPWPTTQVESLSIFQQPPDVTIVREILLVPFSSVYTIDLEHQAVEYFLFYLRSDPALKMGHLSTGSPHQMQTASFRLPNLTQLSLSPSIWITKYSEDRWLDYLASIRHLFERRAALGSPLNLLRILRCKAPPMEEVEKLKRVVAHVEFWPDVPEPAWHGSAAAGNEVIMYAL</sequence>
<gene>
    <name evidence="3" type="ORF">CC1G_08859</name>
</gene>
<dbReference type="EMBL" id="AACS02000005">
    <property type="protein sequence ID" value="EAU82702.1"/>
    <property type="molecule type" value="Genomic_DNA"/>
</dbReference>
<dbReference type="OrthoDB" id="2884925at2759"/>
<dbReference type="Pfam" id="PF12937">
    <property type="entry name" value="F-box-like"/>
    <property type="match status" value="1"/>
</dbReference>
<proteinExistence type="predicted"/>
<dbReference type="GeneID" id="6015740"/>
<evidence type="ECO:0000256" key="1">
    <source>
        <dbReference type="SAM" id="Coils"/>
    </source>
</evidence>
<comment type="caution">
    <text evidence="3">The sequence shown here is derived from an EMBL/GenBank/DDBJ whole genome shotgun (WGS) entry which is preliminary data.</text>
</comment>
<evidence type="ECO:0000313" key="4">
    <source>
        <dbReference type="Proteomes" id="UP000001861"/>
    </source>
</evidence>
<feature type="coiled-coil region" evidence="1">
    <location>
        <begin position="7"/>
        <end position="41"/>
    </location>
</feature>
<evidence type="ECO:0000313" key="3">
    <source>
        <dbReference type="EMBL" id="EAU82702.1"/>
    </source>
</evidence>
<dbReference type="KEGG" id="cci:CC1G_08859"/>
<organism evidence="3 4">
    <name type="scientific">Coprinopsis cinerea (strain Okayama-7 / 130 / ATCC MYA-4618 / FGSC 9003)</name>
    <name type="common">Inky cap fungus</name>
    <name type="synonym">Hormographiella aspergillata</name>
    <dbReference type="NCBI Taxonomy" id="240176"/>
    <lineage>
        <taxon>Eukaryota</taxon>
        <taxon>Fungi</taxon>
        <taxon>Dikarya</taxon>
        <taxon>Basidiomycota</taxon>
        <taxon>Agaricomycotina</taxon>
        <taxon>Agaricomycetes</taxon>
        <taxon>Agaricomycetidae</taxon>
        <taxon>Agaricales</taxon>
        <taxon>Agaricineae</taxon>
        <taxon>Psathyrellaceae</taxon>
        <taxon>Coprinopsis</taxon>
    </lineage>
</organism>
<feature type="domain" description="F-box" evidence="2">
    <location>
        <begin position="43"/>
        <end position="94"/>
    </location>
</feature>
<dbReference type="InParanoid" id="A8P6D3"/>
<keyword evidence="1" id="KW-0175">Coiled coil</keyword>
<dbReference type="Gene3D" id="1.20.1280.50">
    <property type="match status" value="1"/>
</dbReference>
<reference evidence="3 4" key="1">
    <citation type="journal article" date="2010" name="Proc. Natl. Acad. Sci. U.S.A.">
        <title>Insights into evolution of multicellular fungi from the assembled chromosomes of the mushroom Coprinopsis cinerea (Coprinus cinereus).</title>
        <authorList>
            <person name="Stajich J.E."/>
            <person name="Wilke S.K."/>
            <person name="Ahren D."/>
            <person name="Au C.H."/>
            <person name="Birren B.W."/>
            <person name="Borodovsky M."/>
            <person name="Burns C."/>
            <person name="Canback B."/>
            <person name="Casselton L.A."/>
            <person name="Cheng C.K."/>
            <person name="Deng J."/>
            <person name="Dietrich F.S."/>
            <person name="Fargo D.C."/>
            <person name="Farman M.L."/>
            <person name="Gathman A.C."/>
            <person name="Goldberg J."/>
            <person name="Guigo R."/>
            <person name="Hoegger P.J."/>
            <person name="Hooker J.B."/>
            <person name="Huggins A."/>
            <person name="James T.Y."/>
            <person name="Kamada T."/>
            <person name="Kilaru S."/>
            <person name="Kodira C."/>
            <person name="Kues U."/>
            <person name="Kupfer D."/>
            <person name="Kwan H.S."/>
            <person name="Lomsadze A."/>
            <person name="Li W."/>
            <person name="Lilly W.W."/>
            <person name="Ma L.J."/>
            <person name="Mackey A.J."/>
            <person name="Manning G."/>
            <person name="Martin F."/>
            <person name="Muraguchi H."/>
            <person name="Natvig D.O."/>
            <person name="Palmerini H."/>
            <person name="Ramesh M.A."/>
            <person name="Rehmeyer C.J."/>
            <person name="Roe B.A."/>
            <person name="Shenoy N."/>
            <person name="Stanke M."/>
            <person name="Ter-Hovhannisyan V."/>
            <person name="Tunlid A."/>
            <person name="Velagapudi R."/>
            <person name="Vision T.J."/>
            <person name="Zeng Q."/>
            <person name="Zolan M.E."/>
            <person name="Pukkila P.J."/>
        </authorList>
    </citation>
    <scope>NUCLEOTIDE SEQUENCE [LARGE SCALE GENOMIC DNA]</scope>
    <source>
        <strain evidence="4">Okayama-7 / 130 / ATCC MYA-4618 / FGSC 9003</strain>
    </source>
</reference>
<dbReference type="RefSeq" id="XP_001839133.1">
    <property type="nucleotide sequence ID" value="XM_001839081.1"/>
</dbReference>
<dbReference type="AlphaFoldDB" id="A8P6D3"/>
<name>A8P6D3_COPC7</name>
<dbReference type="Proteomes" id="UP000001861">
    <property type="component" value="Unassembled WGS sequence"/>
</dbReference>
<accession>A8P6D3</accession>
<dbReference type="VEuPathDB" id="FungiDB:CC1G_08859"/>
<dbReference type="OMA" id="WNEVECT"/>
<keyword evidence="4" id="KW-1185">Reference proteome</keyword>